<sequence length="422" mass="45159">MSYENGGQLLLYQTLLRIRSGLAREQVPETDGAPLSTSNASAEVAELASLFAETMPWAVDPETTEFMRTNLDATSDKRTGAPVSTASLKDRLNEADVADVMADGVLEWRSLSFVGKSEFLNADEAKDAQSRKTLDVNSGGQVYFLLLSPSVPGTPETVACLKFAPTRLATQSELCGCEMAAQMGVSVPGARLLRRANESEWGALRTAAEAASGSGAELATSMDAAQCALLMEFVRGIPLGRAGEAFSAEVLDSTCATLGRVLMLDMVLGNADRLPCGPLGWRGNRGNLLYSADKRIVAIDSGVARRPPAGRAAKEREAYQRLSELLITDADTASAVLQEAVDENHRSLVASTNCTRAFQRGFRDATETAAQLQGILKMLANSLEKSTCEVISEMGSFMMAADSSIAGLHSAAFRVWWIRARM</sequence>
<dbReference type="GO" id="GO:0009737">
    <property type="term" value="P:response to abscisic acid"/>
    <property type="evidence" value="ECO:0007669"/>
    <property type="project" value="InterPro"/>
</dbReference>
<dbReference type="InterPro" id="IPR015275">
    <property type="entry name" value="Actin-fragmin_kin_cat_dom"/>
</dbReference>
<keyword evidence="3" id="KW-1185">Reference proteome</keyword>
<name>A0AAE0G369_9CHLO</name>
<dbReference type="Proteomes" id="UP001190700">
    <property type="component" value="Unassembled WGS sequence"/>
</dbReference>
<evidence type="ECO:0000259" key="1">
    <source>
        <dbReference type="Pfam" id="PF09192"/>
    </source>
</evidence>
<dbReference type="PANTHER" id="PTHR47100:SF5">
    <property type="entry name" value="DUAL SPECIFICITY PROTEIN PHOSPHATASE PHS1"/>
    <property type="match status" value="1"/>
</dbReference>
<feature type="domain" description="Actin-fragmin kinase catalytic" evidence="1">
    <location>
        <begin position="106"/>
        <end position="292"/>
    </location>
</feature>
<dbReference type="InterPro" id="IPR011009">
    <property type="entry name" value="Kinase-like_dom_sf"/>
</dbReference>
<gene>
    <name evidence="2" type="ORF">CYMTET_21255</name>
</gene>
<evidence type="ECO:0000313" key="2">
    <source>
        <dbReference type="EMBL" id="KAK3270345.1"/>
    </source>
</evidence>
<reference evidence="2 3" key="1">
    <citation type="journal article" date="2015" name="Genome Biol. Evol.">
        <title>Comparative Genomics of a Bacterivorous Green Alga Reveals Evolutionary Causalities and Consequences of Phago-Mixotrophic Mode of Nutrition.</title>
        <authorList>
            <person name="Burns J.A."/>
            <person name="Paasch A."/>
            <person name="Narechania A."/>
            <person name="Kim E."/>
        </authorList>
    </citation>
    <scope>NUCLEOTIDE SEQUENCE [LARGE SCALE GENOMIC DNA]</scope>
    <source>
        <strain evidence="2 3">PLY_AMNH</strain>
    </source>
</reference>
<dbReference type="InterPro" id="IPR036940">
    <property type="entry name" value="PI3/4_kinase_cat_sf"/>
</dbReference>
<dbReference type="InterPro" id="IPR035010">
    <property type="entry name" value="PHS1"/>
</dbReference>
<dbReference type="AlphaFoldDB" id="A0AAE0G369"/>
<dbReference type="SUPFAM" id="SSF56112">
    <property type="entry name" value="Protein kinase-like (PK-like)"/>
    <property type="match status" value="1"/>
</dbReference>
<organism evidence="2 3">
    <name type="scientific">Cymbomonas tetramitiformis</name>
    <dbReference type="NCBI Taxonomy" id="36881"/>
    <lineage>
        <taxon>Eukaryota</taxon>
        <taxon>Viridiplantae</taxon>
        <taxon>Chlorophyta</taxon>
        <taxon>Pyramimonadophyceae</taxon>
        <taxon>Pyramimonadales</taxon>
        <taxon>Pyramimonadaceae</taxon>
        <taxon>Cymbomonas</taxon>
    </lineage>
</organism>
<dbReference type="GO" id="GO:0043622">
    <property type="term" value="P:cortical microtubule organization"/>
    <property type="evidence" value="ECO:0007669"/>
    <property type="project" value="InterPro"/>
</dbReference>
<accession>A0AAE0G369</accession>
<dbReference type="GO" id="GO:0004721">
    <property type="term" value="F:phosphoprotein phosphatase activity"/>
    <property type="evidence" value="ECO:0007669"/>
    <property type="project" value="InterPro"/>
</dbReference>
<dbReference type="PANTHER" id="PTHR47100">
    <property type="entry name" value="DUAL SPECIFICITY PROTEIN PHOSPHATASE PHS1"/>
    <property type="match status" value="1"/>
</dbReference>
<evidence type="ECO:0000313" key="3">
    <source>
        <dbReference type="Proteomes" id="UP001190700"/>
    </source>
</evidence>
<comment type="caution">
    <text evidence="2">The sequence shown here is derived from an EMBL/GenBank/DDBJ whole genome shotgun (WGS) entry which is preliminary data.</text>
</comment>
<dbReference type="Pfam" id="PF09192">
    <property type="entry name" value="Act-Frag_cataly"/>
    <property type="match status" value="1"/>
</dbReference>
<dbReference type="Gene3D" id="1.10.1070.11">
    <property type="entry name" value="Phosphatidylinositol 3-/4-kinase, catalytic domain"/>
    <property type="match status" value="1"/>
</dbReference>
<proteinExistence type="predicted"/>
<protein>
    <recommendedName>
        <fullName evidence="1">Actin-fragmin kinase catalytic domain-containing protein</fullName>
    </recommendedName>
</protein>
<dbReference type="EMBL" id="LGRX02010456">
    <property type="protein sequence ID" value="KAK3270345.1"/>
    <property type="molecule type" value="Genomic_DNA"/>
</dbReference>